<dbReference type="Proteomes" id="UP000622552">
    <property type="component" value="Unassembled WGS sequence"/>
</dbReference>
<dbReference type="SUPFAM" id="SSF56801">
    <property type="entry name" value="Acetyl-CoA synthetase-like"/>
    <property type="match status" value="1"/>
</dbReference>
<reference evidence="1" key="1">
    <citation type="submission" date="2020-11" db="EMBL/GenBank/DDBJ databases">
        <title>Sequencing the genomes of 1000 actinobacteria strains.</title>
        <authorList>
            <person name="Klenk H.-P."/>
        </authorList>
    </citation>
    <scope>NUCLEOTIDE SEQUENCE</scope>
    <source>
        <strain evidence="1">DSM 45356</strain>
    </source>
</reference>
<organism evidence="1 2">
    <name type="scientific">Longispora fulva</name>
    <dbReference type="NCBI Taxonomy" id="619741"/>
    <lineage>
        <taxon>Bacteria</taxon>
        <taxon>Bacillati</taxon>
        <taxon>Actinomycetota</taxon>
        <taxon>Actinomycetes</taxon>
        <taxon>Micromonosporales</taxon>
        <taxon>Micromonosporaceae</taxon>
        <taxon>Longispora</taxon>
    </lineage>
</organism>
<proteinExistence type="predicted"/>
<keyword evidence="2" id="KW-1185">Reference proteome</keyword>
<dbReference type="InterPro" id="IPR042099">
    <property type="entry name" value="ANL_N_sf"/>
</dbReference>
<comment type="caution">
    <text evidence="1">The sequence shown here is derived from an EMBL/GenBank/DDBJ whole genome shotgun (WGS) entry which is preliminary data.</text>
</comment>
<name>A0A8J7GBS8_9ACTN</name>
<dbReference type="RefSeq" id="WP_197004448.1">
    <property type="nucleotide sequence ID" value="NZ_BONS01000020.1"/>
</dbReference>
<dbReference type="Gene3D" id="3.40.50.12780">
    <property type="entry name" value="N-terminal domain of ligase-like"/>
    <property type="match status" value="1"/>
</dbReference>
<evidence type="ECO:0008006" key="3">
    <source>
        <dbReference type="Google" id="ProtNLM"/>
    </source>
</evidence>
<accession>A0A8J7GBS8</accession>
<evidence type="ECO:0000313" key="1">
    <source>
        <dbReference type="EMBL" id="MBG6137598.1"/>
    </source>
</evidence>
<protein>
    <recommendedName>
        <fullName evidence="3">AMP-binding enzyme</fullName>
    </recommendedName>
</protein>
<dbReference type="EMBL" id="JADOUF010000001">
    <property type="protein sequence ID" value="MBG6137598.1"/>
    <property type="molecule type" value="Genomic_DNA"/>
</dbReference>
<evidence type="ECO:0000313" key="2">
    <source>
        <dbReference type="Proteomes" id="UP000622552"/>
    </source>
</evidence>
<dbReference type="AlphaFoldDB" id="A0A8J7GBS8"/>
<sequence length="84" mass="8574">MRHGDHVLTYAELDAAARSQARNYGFGSGTVVAVARPCGVRDLAIVLAVARAGGEVLGPVSPEGSGWGFDPGVADVLRRLAGGQ</sequence>
<gene>
    <name evidence="1" type="ORF">IW245_003792</name>
</gene>